<protein>
    <recommendedName>
        <fullName evidence="8">PTHB1 N-terminal domain-containing protein</fullName>
    </recommendedName>
</protein>
<evidence type="ECO:0000313" key="7">
    <source>
        <dbReference type="Proteomes" id="UP000015101"/>
    </source>
</evidence>
<dbReference type="Proteomes" id="UP000015101">
    <property type="component" value="Unassembled WGS sequence"/>
</dbReference>
<dbReference type="EMBL" id="AMQM01003298">
    <property type="status" value="NOT_ANNOTATED_CDS"/>
    <property type="molecule type" value="Genomic_DNA"/>
</dbReference>
<reference evidence="5 7" key="2">
    <citation type="journal article" date="2013" name="Nature">
        <title>Insights into bilaterian evolution from three spiralian genomes.</title>
        <authorList>
            <person name="Simakov O."/>
            <person name="Marletaz F."/>
            <person name="Cho S.J."/>
            <person name="Edsinger-Gonzales E."/>
            <person name="Havlak P."/>
            <person name="Hellsten U."/>
            <person name="Kuo D.H."/>
            <person name="Larsson T."/>
            <person name="Lv J."/>
            <person name="Arendt D."/>
            <person name="Savage R."/>
            <person name="Osoegawa K."/>
            <person name="de Jong P."/>
            <person name="Grimwood J."/>
            <person name="Chapman J.A."/>
            <person name="Shapiro H."/>
            <person name="Aerts A."/>
            <person name="Otillar R.P."/>
            <person name="Terry A.Y."/>
            <person name="Boore J.L."/>
            <person name="Grigoriev I.V."/>
            <person name="Lindberg D.R."/>
            <person name="Seaver E.C."/>
            <person name="Weisblat D.A."/>
            <person name="Putnam N.H."/>
            <person name="Rokhsar D.S."/>
        </authorList>
    </citation>
    <scope>NUCLEOTIDE SEQUENCE</scope>
</reference>
<dbReference type="AlphaFoldDB" id="T1G1W0"/>
<dbReference type="Pfam" id="PF23339">
    <property type="entry name" value="PTHB1_CtH"/>
    <property type="match status" value="1"/>
</dbReference>
<dbReference type="InParanoid" id="T1G1W0"/>
<dbReference type="STRING" id="6412.T1G1W0"/>
<evidence type="ECO:0000313" key="5">
    <source>
        <dbReference type="EMBL" id="ESO08643.1"/>
    </source>
</evidence>
<dbReference type="GO" id="GO:0034464">
    <property type="term" value="C:BBSome"/>
    <property type="evidence" value="ECO:0000318"/>
    <property type="project" value="GO_Central"/>
</dbReference>
<dbReference type="KEGG" id="hro:HELRODRAFT_74811"/>
<feature type="domain" description="PTHB1 N-terminal" evidence="1">
    <location>
        <begin position="1"/>
        <end position="364"/>
    </location>
</feature>
<dbReference type="OrthoDB" id="10262646at2759"/>
<evidence type="ECO:0000259" key="1">
    <source>
        <dbReference type="Pfam" id="PF14727"/>
    </source>
</evidence>
<dbReference type="Pfam" id="PF14727">
    <property type="entry name" value="PHTB1_N"/>
    <property type="match status" value="1"/>
</dbReference>
<dbReference type="RefSeq" id="XP_009013573.1">
    <property type="nucleotide sequence ID" value="XM_009015325.1"/>
</dbReference>
<sequence>MSLFKTKEIWSADVGNNAEEVFDVGCMCLADLDHSGRGNKIVVGSFGGVLRIYQPNLKYEIHKKADELLCEVAVKEPIIHVVVGRFVVSSPTLSIAVLQIKKLSVYLFESNLGSNSSTLLECNMTCVYEHKLRRNAFNMCHGPFGKVQGKDFLCVQSLDGVISIYEQEVYALSRCLPNSLIPGPIVYVGSTDCFVTVSSARMVECYELQTIATSSDNVSKAQDGISSSGKKINAFWTFITNDNARDIQVVTHHTSNKQNIYVLGCERNLYAFTSSGVIFLMKKFEFDPSSFFVYSPNVEELTVNILITTHNKTLLVYKNTTLQWAANLANVPVQVARISTDGKGCIVTMDDSGRLAALFLGTEPSVWSRPVFQSNSSREAGFNEAQAELKKLQELIKRKQGESKVESVGELTQPVEVSCLVQLRDDLVRMLSVRNLKVTIRHACMMRLYLGLLYTSKQTHARTHAHTLEYSVVGGIKVLERSSEIELPIMMERVEPEKTSSIKLTMDSNVASFDLNSLYSGFVVDGEDGSLAVAFKCVGQSDRAVVTFLSSKTSNRFRLQSDSLPEMWLVLKDFVKRLNKKSPDVRLSIDLQKQLPLVEYFHIMDQHFQCRREKVKLDLLLESTALQYRAVQKRLLIIFKDKSATSLKKLDFLLEATYKQIISITEQIDANDLKLRQASSSLSAATHLIILLIRIALNLSDEEMKIFQSSFTPNVHSCDASGGWEEIVESNITSMLKVYFSKSINPEPAISTAANQIPTSLENIEKLKKRIGLLLDKLIKGGRLTDQQQQKQTQRSTQQYQQKSGDGINFKIFYNIKYGCLLLSTRIHHIYSNFLVS</sequence>
<evidence type="ECO:0000259" key="4">
    <source>
        <dbReference type="Pfam" id="PF23339"/>
    </source>
</evidence>
<dbReference type="PANTHER" id="PTHR20991">
    <property type="entry name" value="PARATHYROID HORMONE-RESPONSIVE B1 GENE"/>
    <property type="match status" value="1"/>
</dbReference>
<organism evidence="6 7">
    <name type="scientific">Helobdella robusta</name>
    <name type="common">Californian leech</name>
    <dbReference type="NCBI Taxonomy" id="6412"/>
    <lineage>
        <taxon>Eukaryota</taxon>
        <taxon>Metazoa</taxon>
        <taxon>Spiralia</taxon>
        <taxon>Lophotrochozoa</taxon>
        <taxon>Annelida</taxon>
        <taxon>Clitellata</taxon>
        <taxon>Hirudinea</taxon>
        <taxon>Rhynchobdellida</taxon>
        <taxon>Glossiphoniidae</taxon>
        <taxon>Helobdella</taxon>
    </lineage>
</organism>
<dbReference type="eggNOG" id="KOG3679">
    <property type="taxonomic scope" value="Eukaryota"/>
</dbReference>
<dbReference type="GO" id="GO:0016020">
    <property type="term" value="C:membrane"/>
    <property type="evidence" value="ECO:0000318"/>
    <property type="project" value="GO_Central"/>
</dbReference>
<evidence type="ECO:0000259" key="2">
    <source>
        <dbReference type="Pfam" id="PF23337"/>
    </source>
</evidence>
<evidence type="ECO:0008006" key="8">
    <source>
        <dbReference type="Google" id="ProtNLM"/>
    </source>
</evidence>
<dbReference type="InterPro" id="IPR026511">
    <property type="entry name" value="PTHB1"/>
</dbReference>
<dbReference type="GeneID" id="20215058"/>
<dbReference type="InterPro" id="IPR028073">
    <property type="entry name" value="PHTB1_N_dom"/>
</dbReference>
<dbReference type="CTD" id="20215058"/>
<dbReference type="OMA" id="VPVEDWT"/>
<dbReference type="PANTHER" id="PTHR20991:SF0">
    <property type="entry name" value="PROTEIN PTHB1"/>
    <property type="match status" value="1"/>
</dbReference>
<dbReference type="Pfam" id="PF23337">
    <property type="entry name" value="PTHB1_pf"/>
    <property type="match status" value="1"/>
</dbReference>
<feature type="domain" description="PTHB1 platform" evidence="2">
    <location>
        <begin position="488"/>
        <end position="583"/>
    </location>
</feature>
<dbReference type="HOGENOM" id="CLU_015674_1_0_1"/>
<dbReference type="InterPro" id="IPR055364">
    <property type="entry name" value="PTHB1_CtH_dom"/>
</dbReference>
<evidence type="ECO:0000259" key="3">
    <source>
        <dbReference type="Pfam" id="PF23338"/>
    </source>
</evidence>
<dbReference type="EMBL" id="KB096080">
    <property type="protein sequence ID" value="ESO08643.1"/>
    <property type="molecule type" value="Genomic_DNA"/>
</dbReference>
<proteinExistence type="predicted"/>
<dbReference type="InterPro" id="IPR055362">
    <property type="entry name" value="PTHB1_pf_dom"/>
</dbReference>
<dbReference type="Pfam" id="PF23338">
    <property type="entry name" value="PTHB1_hp"/>
    <property type="match status" value="1"/>
</dbReference>
<reference evidence="7" key="1">
    <citation type="submission" date="2012-12" db="EMBL/GenBank/DDBJ databases">
        <authorList>
            <person name="Hellsten U."/>
            <person name="Grimwood J."/>
            <person name="Chapman J.A."/>
            <person name="Shapiro H."/>
            <person name="Aerts A."/>
            <person name="Otillar R.P."/>
            <person name="Terry A.Y."/>
            <person name="Boore J.L."/>
            <person name="Simakov O."/>
            <person name="Marletaz F."/>
            <person name="Cho S.-J."/>
            <person name="Edsinger-Gonzales E."/>
            <person name="Havlak P."/>
            <person name="Kuo D.-H."/>
            <person name="Larsson T."/>
            <person name="Lv J."/>
            <person name="Arendt D."/>
            <person name="Savage R."/>
            <person name="Osoegawa K."/>
            <person name="de Jong P."/>
            <person name="Lindberg D.R."/>
            <person name="Seaver E.C."/>
            <person name="Weisblat D.A."/>
            <person name="Putnam N.H."/>
            <person name="Grigoriev I.V."/>
            <person name="Rokhsar D.S."/>
        </authorList>
    </citation>
    <scope>NUCLEOTIDE SEQUENCE</scope>
</reference>
<dbReference type="EnsemblMetazoa" id="HelroT74811">
    <property type="protein sequence ID" value="HelroP74811"/>
    <property type="gene ID" value="HelroG74811"/>
</dbReference>
<dbReference type="InterPro" id="IPR055363">
    <property type="entry name" value="PTHB1_hp_dom"/>
</dbReference>
<dbReference type="GO" id="GO:0060271">
    <property type="term" value="P:cilium assembly"/>
    <property type="evidence" value="ECO:0000318"/>
    <property type="project" value="GO_Central"/>
</dbReference>
<dbReference type="FunCoup" id="T1G1W0">
    <property type="interactions" value="79"/>
</dbReference>
<feature type="domain" description="PTHB1 C-terminal helix bundle" evidence="4">
    <location>
        <begin position="699"/>
        <end position="778"/>
    </location>
</feature>
<gene>
    <name evidence="6" type="primary">20215058</name>
    <name evidence="5" type="ORF">HELRODRAFT_74811</name>
</gene>
<accession>T1G1W0</accession>
<evidence type="ECO:0000313" key="6">
    <source>
        <dbReference type="EnsemblMetazoa" id="HelroP74811"/>
    </source>
</evidence>
<reference evidence="6" key="3">
    <citation type="submission" date="2015-06" db="UniProtKB">
        <authorList>
            <consortium name="EnsemblMetazoa"/>
        </authorList>
    </citation>
    <scope>IDENTIFICATION</scope>
</reference>
<name>T1G1W0_HELRO</name>
<keyword evidence="7" id="KW-1185">Reference proteome</keyword>
<feature type="domain" description="PTHB1 hairpin" evidence="3">
    <location>
        <begin position="594"/>
        <end position="695"/>
    </location>
</feature>